<keyword evidence="4" id="KW-1185">Reference proteome</keyword>
<organism evidence="3 4">
    <name type="scientific">Desulforapulum autotrophicum (strain ATCC 43914 / DSM 3382 / VKM B-1955 / HRM2)</name>
    <name type="common">Desulfobacterium autotrophicum</name>
    <dbReference type="NCBI Taxonomy" id="177437"/>
    <lineage>
        <taxon>Bacteria</taxon>
        <taxon>Pseudomonadati</taxon>
        <taxon>Thermodesulfobacteriota</taxon>
        <taxon>Desulfobacteria</taxon>
        <taxon>Desulfobacterales</taxon>
        <taxon>Desulfobacteraceae</taxon>
        <taxon>Desulforapulum</taxon>
    </lineage>
</organism>
<evidence type="ECO:0000313" key="3">
    <source>
        <dbReference type="EMBL" id="ACN14660.1"/>
    </source>
</evidence>
<dbReference type="STRING" id="177437.HRM2_15510"/>
<sequence length="166" mass="16409">MKLCITAAGKSIDANIDTRFGRAPWFLIVDTDTGTIIEAVENTAVAQGQGAGIAATKLVTAKNIDAVLTGTVGPNAAQLFQTTGVSVFEGVSSQDTVEQALAKFKQGAFGKTTQNGEPTPSPRGQGGGRGRGIAGGGRGMGGGGGQGMGGQSGKGRGMGGGGGRRK</sequence>
<dbReference type="EMBL" id="CP001087">
    <property type="protein sequence ID" value="ACN14660.1"/>
    <property type="molecule type" value="Genomic_DNA"/>
</dbReference>
<name>C0QA75_DESAH</name>
<feature type="domain" description="Dinitrogenase iron-molybdenum cofactor biosynthesis" evidence="2">
    <location>
        <begin position="14"/>
        <end position="106"/>
    </location>
</feature>
<dbReference type="SUPFAM" id="SSF53146">
    <property type="entry name" value="Nitrogenase accessory factor-like"/>
    <property type="match status" value="1"/>
</dbReference>
<dbReference type="CDD" id="cd00851">
    <property type="entry name" value="MTH1175"/>
    <property type="match status" value="1"/>
</dbReference>
<dbReference type="OrthoDB" id="9807451at2"/>
<reference evidence="3 4" key="1">
    <citation type="journal article" date="2009" name="Environ. Microbiol.">
        <title>Genome sequence of Desulfobacterium autotrophicum HRM2, a marine sulfate reducer oxidizing organic carbon completely to carbon dioxide.</title>
        <authorList>
            <person name="Strittmatter A.W."/>
            <person name="Liesegang H."/>
            <person name="Rabus R."/>
            <person name="Decker I."/>
            <person name="Amann J."/>
            <person name="Andres S."/>
            <person name="Henne A."/>
            <person name="Fricke W.F."/>
            <person name="Martinez-Arias R."/>
            <person name="Bartels D."/>
            <person name="Goesmann A."/>
            <person name="Krause L."/>
            <person name="Puehler A."/>
            <person name="Klenk H.P."/>
            <person name="Richter M."/>
            <person name="Schuler M."/>
            <person name="Gloeckner F.O."/>
            <person name="Meyerdierks A."/>
            <person name="Gottschalk G."/>
            <person name="Amann R."/>
        </authorList>
    </citation>
    <scope>NUCLEOTIDE SEQUENCE [LARGE SCALE GENOMIC DNA]</scope>
    <source>
        <strain evidence="4">ATCC 43914 / DSM 3382 / HRM2</strain>
    </source>
</reference>
<dbReference type="Pfam" id="PF02579">
    <property type="entry name" value="Nitro_FeMo-Co"/>
    <property type="match status" value="1"/>
</dbReference>
<evidence type="ECO:0000259" key="2">
    <source>
        <dbReference type="Pfam" id="PF02579"/>
    </source>
</evidence>
<dbReference type="Gene3D" id="3.30.420.130">
    <property type="entry name" value="Dinitrogenase iron-molybdenum cofactor biosynthesis domain"/>
    <property type="match status" value="1"/>
</dbReference>
<accession>C0QA75</accession>
<dbReference type="Proteomes" id="UP000000442">
    <property type="component" value="Chromosome"/>
</dbReference>
<dbReference type="PANTHER" id="PTHR42983:SF1">
    <property type="entry name" value="IRON-MOLYBDENUM PROTEIN"/>
    <property type="match status" value="1"/>
</dbReference>
<dbReference type="InterPro" id="IPR003731">
    <property type="entry name" value="Di-Nase_FeMo-co_biosynth"/>
</dbReference>
<feature type="region of interest" description="Disordered" evidence="1">
    <location>
        <begin position="108"/>
        <end position="166"/>
    </location>
</feature>
<feature type="compositionally biased region" description="Gly residues" evidence="1">
    <location>
        <begin position="124"/>
        <end position="166"/>
    </location>
</feature>
<dbReference type="HOGENOM" id="CLU_104194_0_0_7"/>
<dbReference type="InterPro" id="IPR036105">
    <property type="entry name" value="DiNase_FeMo-co_biosyn_sf"/>
</dbReference>
<dbReference type="KEGG" id="dat:HRM2_15510"/>
<dbReference type="RefSeq" id="WP_015903447.1">
    <property type="nucleotide sequence ID" value="NC_012108.1"/>
</dbReference>
<gene>
    <name evidence="3" type="ordered locus">HRM2_15510</name>
</gene>
<protein>
    <recommendedName>
        <fullName evidence="2">Dinitrogenase iron-molybdenum cofactor biosynthesis domain-containing protein</fullName>
    </recommendedName>
</protein>
<evidence type="ECO:0000256" key="1">
    <source>
        <dbReference type="SAM" id="MobiDB-lite"/>
    </source>
</evidence>
<dbReference type="eggNOG" id="COG1433">
    <property type="taxonomic scope" value="Bacteria"/>
</dbReference>
<dbReference type="PANTHER" id="PTHR42983">
    <property type="entry name" value="DINITROGENASE IRON-MOLYBDENUM COFACTOR PROTEIN-RELATED"/>
    <property type="match status" value="1"/>
</dbReference>
<dbReference type="InterPro" id="IPR033913">
    <property type="entry name" value="MTH1175_dom"/>
</dbReference>
<evidence type="ECO:0000313" key="4">
    <source>
        <dbReference type="Proteomes" id="UP000000442"/>
    </source>
</evidence>
<dbReference type="AlphaFoldDB" id="C0QA75"/>
<proteinExistence type="predicted"/>